<dbReference type="InterPro" id="IPR050525">
    <property type="entry name" value="ECM_Assembly_Org"/>
</dbReference>
<sequence length="266" mass="30214">MCNHHDFFIILTYLLICEVSCDFANNQRLLEEYEKLQQVPPARVSSNKFQKHFTSTSDSSRLKRELEGDYDIIYIIDSSSSITRAEFRKGIEAIQMLIDRGVPETKHAAMTVASEAKLIFSFTSAENAAQELTKLQKTGGKTNMQEALEKSLNVFRNPWFGSRVGTFKRVLVVTDGQSNIKRNQTLLNAMELKLYGAEIFVVGVGDYLDGIDELAHMASSLDAHLYRAGDMQGFIEIVKLITPVSYRRDWAAEMRRLRKAFIVGRQ</sequence>
<feature type="signal peptide" evidence="1">
    <location>
        <begin position="1"/>
        <end position="21"/>
    </location>
</feature>
<feature type="chain" id="PRO_5045746285" description="VWFA domain-containing protein" evidence="1">
    <location>
        <begin position="22"/>
        <end position="266"/>
    </location>
</feature>
<dbReference type="SMART" id="SM00327">
    <property type="entry name" value="VWA"/>
    <property type="match status" value="1"/>
</dbReference>
<organism evidence="3 4">
    <name type="scientific">Porites evermanni</name>
    <dbReference type="NCBI Taxonomy" id="104178"/>
    <lineage>
        <taxon>Eukaryota</taxon>
        <taxon>Metazoa</taxon>
        <taxon>Cnidaria</taxon>
        <taxon>Anthozoa</taxon>
        <taxon>Hexacorallia</taxon>
        <taxon>Scleractinia</taxon>
        <taxon>Fungiina</taxon>
        <taxon>Poritidae</taxon>
        <taxon>Porites</taxon>
    </lineage>
</organism>
<dbReference type="Proteomes" id="UP001159427">
    <property type="component" value="Unassembled WGS sequence"/>
</dbReference>
<reference evidence="3 4" key="1">
    <citation type="submission" date="2022-05" db="EMBL/GenBank/DDBJ databases">
        <authorList>
            <consortium name="Genoscope - CEA"/>
            <person name="William W."/>
        </authorList>
    </citation>
    <scope>NUCLEOTIDE SEQUENCE [LARGE SCALE GENOMIC DNA]</scope>
</reference>
<dbReference type="SUPFAM" id="SSF53300">
    <property type="entry name" value="vWA-like"/>
    <property type="match status" value="1"/>
</dbReference>
<evidence type="ECO:0000256" key="1">
    <source>
        <dbReference type="SAM" id="SignalP"/>
    </source>
</evidence>
<comment type="caution">
    <text evidence="3">The sequence shown here is derived from an EMBL/GenBank/DDBJ whole genome shotgun (WGS) entry which is preliminary data.</text>
</comment>
<dbReference type="PROSITE" id="PS50234">
    <property type="entry name" value="VWFA"/>
    <property type="match status" value="1"/>
</dbReference>
<accession>A0ABN8LB32</accession>
<keyword evidence="1" id="KW-0732">Signal</keyword>
<dbReference type="InterPro" id="IPR002035">
    <property type="entry name" value="VWF_A"/>
</dbReference>
<keyword evidence="4" id="KW-1185">Reference proteome</keyword>
<dbReference type="EMBL" id="CALNXI010000006">
    <property type="protein sequence ID" value="CAH3014153.1"/>
    <property type="molecule type" value="Genomic_DNA"/>
</dbReference>
<protein>
    <recommendedName>
        <fullName evidence="2">VWFA domain-containing protein</fullName>
    </recommendedName>
</protein>
<evidence type="ECO:0000259" key="2">
    <source>
        <dbReference type="PROSITE" id="PS50234"/>
    </source>
</evidence>
<feature type="domain" description="VWFA" evidence="2">
    <location>
        <begin position="71"/>
        <end position="241"/>
    </location>
</feature>
<evidence type="ECO:0000313" key="4">
    <source>
        <dbReference type="Proteomes" id="UP001159427"/>
    </source>
</evidence>
<dbReference type="PANTHER" id="PTHR24020">
    <property type="entry name" value="COLLAGEN ALPHA"/>
    <property type="match status" value="1"/>
</dbReference>
<evidence type="ECO:0000313" key="3">
    <source>
        <dbReference type="EMBL" id="CAH3014153.1"/>
    </source>
</evidence>
<dbReference type="Gene3D" id="3.40.50.410">
    <property type="entry name" value="von Willebrand factor, type A domain"/>
    <property type="match status" value="1"/>
</dbReference>
<name>A0ABN8LB32_9CNID</name>
<proteinExistence type="predicted"/>
<gene>
    <name evidence="3" type="ORF">PEVE_00036982</name>
</gene>
<dbReference type="Pfam" id="PF00092">
    <property type="entry name" value="VWA"/>
    <property type="match status" value="1"/>
</dbReference>
<dbReference type="CDD" id="cd00198">
    <property type="entry name" value="vWFA"/>
    <property type="match status" value="1"/>
</dbReference>
<dbReference type="InterPro" id="IPR036465">
    <property type="entry name" value="vWFA_dom_sf"/>
</dbReference>